<dbReference type="EMBL" id="CP003332">
    <property type="protein sequence ID" value="AFJ60879.1"/>
    <property type="molecule type" value="Genomic_DNA"/>
</dbReference>
<organism evidence="1 2">
    <name type="scientific">Bacillus amyloliquefaciens (strain Y2)</name>
    <name type="common">Bacillus amyloliquefaciens subsp. plantarum (strain B9601-Y2)</name>
    <dbReference type="NCBI Taxonomy" id="1155777"/>
    <lineage>
        <taxon>Bacteria</taxon>
        <taxon>Bacillati</taxon>
        <taxon>Bacillota</taxon>
        <taxon>Bacilli</taxon>
        <taxon>Bacillales</taxon>
        <taxon>Bacillaceae</taxon>
        <taxon>Bacillus</taxon>
        <taxon>Bacillus amyloliquefaciens group</taxon>
    </lineage>
</organism>
<evidence type="ECO:0000313" key="2">
    <source>
        <dbReference type="Proteomes" id="UP000002878"/>
    </source>
</evidence>
<dbReference type="Proteomes" id="UP000002878">
    <property type="component" value="Chromosome"/>
</dbReference>
<accession>I2C2K5</accession>
<protein>
    <submittedName>
        <fullName evidence="1">Uncharacterized protein</fullName>
    </submittedName>
</protein>
<sequence length="56" mass="6932">MFSTRFPRRFFNSFYQLNKDKKLSGQGQNMKKTRKSEMFIPKSRSDYELFILVRRF</sequence>
<evidence type="ECO:0000313" key="1">
    <source>
        <dbReference type="EMBL" id="AFJ60879.1"/>
    </source>
</evidence>
<dbReference type="KEGG" id="bqy:MUS_0830"/>
<proteinExistence type="predicted"/>
<name>I2C2K5_BACAY</name>
<gene>
    <name evidence="1" type="ORF">MUS_0830</name>
</gene>
<reference evidence="1 2" key="1">
    <citation type="journal article" date="2012" name="J. Biotechnol.">
        <title>Genome sequence of the plant growth promoting strain Bacillus amyloliquefaciens subsp. plantarum B9601-Y2 and expression of mersacidin and other secondary metabolites.</title>
        <authorList>
            <person name="He P."/>
            <person name="Hao K."/>
            <person name="Blom J."/>
            <person name="Ruckert C."/>
            <person name="Vater J."/>
            <person name="Mao Z."/>
            <person name="Wu Y."/>
            <person name="Hou M."/>
            <person name="He P."/>
            <person name="He Y."/>
            <person name="Borriss R."/>
        </authorList>
    </citation>
    <scope>NUCLEOTIDE SEQUENCE [LARGE SCALE GENOMIC DNA]</scope>
    <source>
        <strain evidence="1">Y2</strain>
    </source>
</reference>
<dbReference type="HOGENOM" id="CLU_3004181_0_0_9"/>
<dbReference type="AlphaFoldDB" id="I2C2K5"/>